<feature type="transmembrane region" description="Helical" evidence="1">
    <location>
        <begin position="246"/>
        <end position="262"/>
    </location>
</feature>
<dbReference type="EMBL" id="JADFTS010000009">
    <property type="protein sequence ID" value="KAF9588147.1"/>
    <property type="molecule type" value="Genomic_DNA"/>
</dbReference>
<dbReference type="GO" id="GO:0004175">
    <property type="term" value="F:endopeptidase activity"/>
    <property type="evidence" value="ECO:0007669"/>
    <property type="project" value="UniProtKB-ARBA"/>
</dbReference>
<keyword evidence="1" id="KW-0812">Transmembrane</keyword>
<accession>A0A835GYC2</accession>
<dbReference type="InterPro" id="IPR003675">
    <property type="entry name" value="Rce1/LyrA-like_dom"/>
</dbReference>
<feature type="domain" description="CAAX prenyl protease 2/Lysostaphin resistance protein A-like" evidence="2">
    <location>
        <begin position="214"/>
        <end position="297"/>
    </location>
</feature>
<dbReference type="OrthoDB" id="1742244at2759"/>
<keyword evidence="1" id="KW-1133">Transmembrane helix</keyword>
<keyword evidence="4" id="KW-1185">Reference proteome</keyword>
<dbReference type="Proteomes" id="UP000631114">
    <property type="component" value="Unassembled WGS sequence"/>
</dbReference>
<organism evidence="3 4">
    <name type="scientific">Coptis chinensis</name>
    <dbReference type="NCBI Taxonomy" id="261450"/>
    <lineage>
        <taxon>Eukaryota</taxon>
        <taxon>Viridiplantae</taxon>
        <taxon>Streptophyta</taxon>
        <taxon>Embryophyta</taxon>
        <taxon>Tracheophyta</taxon>
        <taxon>Spermatophyta</taxon>
        <taxon>Magnoliopsida</taxon>
        <taxon>Ranunculales</taxon>
        <taxon>Ranunculaceae</taxon>
        <taxon>Coptidoideae</taxon>
        <taxon>Coptis</taxon>
    </lineage>
</organism>
<dbReference type="GO" id="GO:0080120">
    <property type="term" value="P:CAAX-box protein maturation"/>
    <property type="evidence" value="ECO:0007669"/>
    <property type="project" value="UniProtKB-ARBA"/>
</dbReference>
<evidence type="ECO:0000313" key="3">
    <source>
        <dbReference type="EMBL" id="KAF9588147.1"/>
    </source>
</evidence>
<protein>
    <recommendedName>
        <fullName evidence="2">CAAX prenyl protease 2/Lysostaphin resistance protein A-like domain-containing protein</fullName>
    </recommendedName>
</protein>
<feature type="transmembrane region" description="Helical" evidence="1">
    <location>
        <begin position="164"/>
        <end position="186"/>
    </location>
</feature>
<proteinExistence type="predicted"/>
<dbReference type="PANTHER" id="PTHR43592">
    <property type="entry name" value="CAAX AMINO TERMINAL PROTEASE"/>
    <property type="match status" value="1"/>
</dbReference>
<feature type="transmembrane region" description="Helical" evidence="1">
    <location>
        <begin position="268"/>
        <end position="291"/>
    </location>
</feature>
<keyword evidence="1" id="KW-0472">Membrane</keyword>
<reference evidence="3 4" key="1">
    <citation type="submission" date="2020-10" db="EMBL/GenBank/DDBJ databases">
        <title>The Coptis chinensis genome and diversification of protoberbering-type alkaloids.</title>
        <authorList>
            <person name="Wang B."/>
            <person name="Shu S."/>
            <person name="Song C."/>
            <person name="Liu Y."/>
        </authorList>
    </citation>
    <scope>NUCLEOTIDE SEQUENCE [LARGE SCALE GENOMIC DNA]</scope>
    <source>
        <strain evidence="3">HL-2020</strain>
        <tissue evidence="3">Leaf</tissue>
    </source>
</reference>
<name>A0A835GYC2_9MAGN</name>
<evidence type="ECO:0000259" key="2">
    <source>
        <dbReference type="Pfam" id="PF02517"/>
    </source>
</evidence>
<gene>
    <name evidence="3" type="ORF">IFM89_007811</name>
</gene>
<dbReference type="Pfam" id="PF02517">
    <property type="entry name" value="Rce1-like"/>
    <property type="match status" value="1"/>
</dbReference>
<dbReference type="PANTHER" id="PTHR43592:SF4">
    <property type="entry name" value="CAAX AMINO TERMINAL PROTEASE FAMILY PROTEIN"/>
    <property type="match status" value="1"/>
</dbReference>
<sequence>MHLTTYLSAPSFQSPTKLIQNFPTRSTILSSKFLSNHFIFLSKLSTLTSFTCSYSKNKNTNDDDIFQEFSVLSSEVAWEEGSIWSTMGLYFFSLHIPLSFGGLSVVAKIMNQAVLDPQIEAVSILLIQTIELCGAFSLLKYTAKPNYKLASFFQGSKFSKERNWVQAAAVGFGLLALLALLTSFLADRLIGPKDVNNPILKDIISSGSVSGGAVIIVYFFVTPFLEEIVYRGFLLTSLASRMKWQQAVIISSCIFSVAHFSNENSFQLFIIGCILGCSYCWSGNLSSSFVLHSLYNAATLMVTVFS</sequence>
<evidence type="ECO:0000256" key="1">
    <source>
        <dbReference type="SAM" id="Phobius"/>
    </source>
</evidence>
<comment type="caution">
    <text evidence="3">The sequence shown here is derived from an EMBL/GenBank/DDBJ whole genome shotgun (WGS) entry which is preliminary data.</text>
</comment>
<feature type="transmembrane region" description="Helical" evidence="1">
    <location>
        <begin position="206"/>
        <end position="225"/>
    </location>
</feature>
<evidence type="ECO:0000313" key="4">
    <source>
        <dbReference type="Proteomes" id="UP000631114"/>
    </source>
</evidence>
<dbReference type="AlphaFoldDB" id="A0A835GYC2"/>